<accession>A0A126ZZY3</accession>
<proteinExistence type="predicted"/>
<dbReference type="Proteomes" id="UP000070134">
    <property type="component" value="Chromosome"/>
</dbReference>
<name>A0A126ZZY3_9MICC</name>
<dbReference type="PROSITE" id="PS51318">
    <property type="entry name" value="TAT"/>
    <property type="match status" value="1"/>
</dbReference>
<dbReference type="RefSeq" id="WP_066494455.1">
    <property type="nucleotide sequence ID" value="NZ_BJMO01000007.1"/>
</dbReference>
<dbReference type="InterPro" id="IPR006311">
    <property type="entry name" value="TAT_signal"/>
</dbReference>
<dbReference type="KEGG" id="satk:SA2016_0221"/>
<reference evidence="1 2" key="1">
    <citation type="submission" date="2016-02" db="EMBL/GenBank/DDBJ databases">
        <title>Complete genome of Sinomonas atrocyanea KCTC 3377.</title>
        <authorList>
            <person name="Kim K.M."/>
        </authorList>
    </citation>
    <scope>NUCLEOTIDE SEQUENCE [LARGE SCALE GENOMIC DNA]</scope>
    <source>
        <strain evidence="1 2">KCTC 3377</strain>
    </source>
</reference>
<organism evidence="1 2">
    <name type="scientific">Sinomonas atrocyanea</name>
    <dbReference type="NCBI Taxonomy" id="37927"/>
    <lineage>
        <taxon>Bacteria</taxon>
        <taxon>Bacillati</taxon>
        <taxon>Actinomycetota</taxon>
        <taxon>Actinomycetes</taxon>
        <taxon>Micrococcales</taxon>
        <taxon>Micrococcaceae</taxon>
        <taxon>Sinomonas</taxon>
    </lineage>
</organism>
<dbReference type="EMBL" id="CP014518">
    <property type="protein sequence ID" value="AMM30922.1"/>
    <property type="molecule type" value="Genomic_DNA"/>
</dbReference>
<evidence type="ECO:0000313" key="1">
    <source>
        <dbReference type="EMBL" id="AMM30922.1"/>
    </source>
</evidence>
<evidence type="ECO:0000313" key="2">
    <source>
        <dbReference type="Proteomes" id="UP000070134"/>
    </source>
</evidence>
<sequence>MESSNSRRPRRARLRSAILAALGVAVFGLAALPAQEAQAAGIVAGVRHVSAVEGAAAAAQPPVASRRDGQQA</sequence>
<gene>
    <name evidence="1" type="ORF">SA2016_0221</name>
</gene>
<keyword evidence="2" id="KW-1185">Reference proteome</keyword>
<dbReference type="AlphaFoldDB" id="A0A126ZZY3"/>
<protein>
    <submittedName>
        <fullName evidence="1">Uncharacterized protein</fullName>
    </submittedName>
</protein>